<evidence type="ECO:0000256" key="1">
    <source>
        <dbReference type="SAM" id="MobiDB-lite"/>
    </source>
</evidence>
<dbReference type="RefSeq" id="XP_070920833.1">
    <property type="nucleotide sequence ID" value="XM_071064732.1"/>
</dbReference>
<dbReference type="EMBL" id="BAAFSV010000005">
    <property type="protein sequence ID" value="GAB1319103.1"/>
    <property type="molecule type" value="Genomic_DNA"/>
</dbReference>
<protein>
    <submittedName>
        <fullName evidence="2">Uncharacterized protein</fullName>
    </submittedName>
</protein>
<dbReference type="GeneID" id="98180055"/>
<feature type="region of interest" description="Disordered" evidence="1">
    <location>
        <begin position="1"/>
        <end position="31"/>
    </location>
</feature>
<name>A0ABQ0GMW3_9PEZI</name>
<feature type="compositionally biased region" description="Polar residues" evidence="1">
    <location>
        <begin position="209"/>
        <end position="220"/>
    </location>
</feature>
<evidence type="ECO:0000313" key="3">
    <source>
        <dbReference type="Proteomes" id="UP001628179"/>
    </source>
</evidence>
<feature type="region of interest" description="Disordered" evidence="1">
    <location>
        <begin position="102"/>
        <end position="164"/>
    </location>
</feature>
<dbReference type="Proteomes" id="UP001628179">
    <property type="component" value="Unassembled WGS sequence"/>
</dbReference>
<feature type="compositionally biased region" description="Basic residues" evidence="1">
    <location>
        <begin position="132"/>
        <end position="141"/>
    </location>
</feature>
<sequence length="301" mass="33839">MNTVDDNDEYINTPNAASQYDARKERRMVRQGTSLRRRPFLIFDKIQPKGYKIVKKAAIKVPPPSQYRPGDGFSGREAKPIGVNLLTRNRKQFVAGPPIGVLDLTQSAPHVNQKRSFQGRDRDDNSFAPVPKTKKSRHSKSKPTDEDIRPPSHPAPPAARRTQMNNVVLREISGNTRAKFVPHKMDELRVKKSHSGTDAQTKGILPRKNLSQDTFVNNTHAGPHGTDTVDKSGCIRETSTQHALSTAEHRDTPEEGHDSWPTHISDTPPRQLRAKSVPLESPGRQYPSQPSERVFRRFSTQ</sequence>
<comment type="caution">
    <text evidence="2">The sequence shown here is derived from an EMBL/GenBank/DDBJ whole genome shotgun (WGS) entry which is preliminary data.</text>
</comment>
<feature type="region of interest" description="Disordered" evidence="1">
    <location>
        <begin position="189"/>
        <end position="301"/>
    </location>
</feature>
<feature type="compositionally biased region" description="Basic and acidic residues" evidence="1">
    <location>
        <begin position="247"/>
        <end position="260"/>
    </location>
</feature>
<feature type="compositionally biased region" description="Polar residues" evidence="1">
    <location>
        <begin position="104"/>
        <end position="116"/>
    </location>
</feature>
<keyword evidence="3" id="KW-1185">Reference proteome</keyword>
<evidence type="ECO:0000313" key="2">
    <source>
        <dbReference type="EMBL" id="GAB1319103.1"/>
    </source>
</evidence>
<reference evidence="2 3" key="1">
    <citation type="submission" date="2024-09" db="EMBL/GenBank/DDBJ databases">
        <title>Itraconazole resistance in Madurella fahalii resulting from another homologue of gene encoding cytochrome P450 14-alpha sterol demethylase (CYP51).</title>
        <authorList>
            <person name="Yoshioka I."/>
            <person name="Fahal A.H."/>
            <person name="Kaneko S."/>
            <person name="Yaguchi T."/>
        </authorList>
    </citation>
    <scope>NUCLEOTIDE SEQUENCE [LARGE SCALE GENOMIC DNA]</scope>
    <source>
        <strain evidence="2 3">IFM 68171</strain>
    </source>
</reference>
<accession>A0ABQ0GMW3</accession>
<proteinExistence type="predicted"/>
<organism evidence="2 3">
    <name type="scientific">Madurella fahalii</name>
    <dbReference type="NCBI Taxonomy" id="1157608"/>
    <lineage>
        <taxon>Eukaryota</taxon>
        <taxon>Fungi</taxon>
        <taxon>Dikarya</taxon>
        <taxon>Ascomycota</taxon>
        <taxon>Pezizomycotina</taxon>
        <taxon>Sordariomycetes</taxon>
        <taxon>Sordariomycetidae</taxon>
        <taxon>Sordariales</taxon>
        <taxon>Sordariales incertae sedis</taxon>
        <taxon>Madurella</taxon>
    </lineage>
</organism>
<gene>
    <name evidence="2" type="ORF">MFIFM68171_09313</name>
</gene>